<reference evidence="2" key="1">
    <citation type="submission" date="2023-03" db="UniProtKB">
        <authorList>
            <consortium name="EnsemblPlants"/>
        </authorList>
    </citation>
    <scope>IDENTIFICATION</scope>
</reference>
<accession>A0A9I9EIX6</accession>
<dbReference type="PROSITE" id="PS50244">
    <property type="entry name" value="S5A_REDUCTASE"/>
    <property type="match status" value="1"/>
</dbReference>
<feature type="region of interest" description="Disordered" evidence="1">
    <location>
        <begin position="1"/>
        <end position="66"/>
    </location>
</feature>
<dbReference type="Gramene" id="MELO3C034391.2.1">
    <property type="protein sequence ID" value="MELO3C034391.2.1"/>
    <property type="gene ID" value="MELO3C034391.2"/>
</dbReference>
<dbReference type="AlphaFoldDB" id="A0A9I9EIX6"/>
<feature type="compositionally biased region" description="Polar residues" evidence="1">
    <location>
        <begin position="21"/>
        <end position="35"/>
    </location>
</feature>
<proteinExistence type="predicted"/>
<protein>
    <submittedName>
        <fullName evidence="2">Uncharacterized protein</fullName>
    </submittedName>
</protein>
<feature type="compositionally biased region" description="Basic and acidic residues" evidence="1">
    <location>
        <begin position="1"/>
        <end position="15"/>
    </location>
</feature>
<dbReference type="EnsemblPlants" id="MELO3C034391.2.1">
    <property type="protein sequence ID" value="MELO3C034391.2.1"/>
    <property type="gene ID" value="MELO3C034391.2"/>
</dbReference>
<organism evidence="2">
    <name type="scientific">Cucumis melo</name>
    <name type="common">Muskmelon</name>
    <dbReference type="NCBI Taxonomy" id="3656"/>
    <lineage>
        <taxon>Eukaryota</taxon>
        <taxon>Viridiplantae</taxon>
        <taxon>Streptophyta</taxon>
        <taxon>Embryophyta</taxon>
        <taxon>Tracheophyta</taxon>
        <taxon>Spermatophyta</taxon>
        <taxon>Magnoliopsida</taxon>
        <taxon>eudicotyledons</taxon>
        <taxon>Gunneridae</taxon>
        <taxon>Pentapetalae</taxon>
        <taxon>rosids</taxon>
        <taxon>fabids</taxon>
        <taxon>Cucurbitales</taxon>
        <taxon>Cucurbitaceae</taxon>
        <taxon>Benincaseae</taxon>
        <taxon>Cucumis</taxon>
    </lineage>
</organism>
<evidence type="ECO:0000313" key="2">
    <source>
        <dbReference type="EnsemblPlants" id="MELO3C034391.2.1"/>
    </source>
</evidence>
<feature type="compositionally biased region" description="Basic and acidic residues" evidence="1">
    <location>
        <begin position="53"/>
        <end position="66"/>
    </location>
</feature>
<name>A0A9I9EIX6_CUCME</name>
<sequence length="294" mass="33905">MHEVKSKKEAFDELAPRNLKRNNQSHTLKSSNRKSQPPPNPPELEAPLFQTTDGEKDANKASNFDPKELELSGSTRVRREQSEKYRIPHGDWFEVMSSPYYLAEIGIRHILWYNYFRKLIIGLHQVNTSNVIILKGVQVYVYDFMEGERMMRIFNYKTQKHKSVIFQGVDDSNRETLSLELSKSVLLRGGIVGLQNSRHIEKRQVKQYLTVKKRQETSENSTSANVVRCVPTDAIYSDVDFMALEMATQSLTLYRYTLLENQMLEPQSQPTLEASQPLDGDEICETVLVDNRAT</sequence>
<evidence type="ECO:0000256" key="1">
    <source>
        <dbReference type="SAM" id="MobiDB-lite"/>
    </source>
</evidence>